<dbReference type="Proteomes" id="UP000093000">
    <property type="component" value="Unassembled WGS sequence"/>
</dbReference>
<dbReference type="SUPFAM" id="SSF56112">
    <property type="entry name" value="Protein kinase-like (PK-like)"/>
    <property type="match status" value="1"/>
</dbReference>
<dbReference type="EMBL" id="LUGH01000971">
    <property type="protein sequence ID" value="OBZ82034.1"/>
    <property type="molecule type" value="Genomic_DNA"/>
</dbReference>
<gene>
    <name evidence="10" type="primary">CIPK16</name>
    <name evidence="10" type="ORF">A0J61_09915</name>
</gene>
<comment type="caution">
    <text evidence="10">The sequence shown here is derived from an EMBL/GenBank/DDBJ whole genome shotgun (WGS) entry which is preliminary data.</text>
</comment>
<feature type="compositionally biased region" description="Low complexity" evidence="8">
    <location>
        <begin position="223"/>
        <end position="237"/>
    </location>
</feature>
<evidence type="ECO:0000256" key="2">
    <source>
        <dbReference type="ARBA" id="ARBA00022527"/>
    </source>
</evidence>
<keyword evidence="2" id="KW-0723">Serine/threonine-protein kinase</keyword>
<sequence>MNTPKKTHSRRSSIGLGIVTKSNSLFKEHSSPFSKNNRFFDTVVSSPIRPPPSFQHEISRSSPHSHESSSRNIPTFADRIRAIVLNNRKSAASQPKARRTKTSSLDISSNRPTIRIERDIDDTSASSDDDNDEGLLQQEKYSMTNEDEDKSTLLNVRFPEEQIVPLPSPSQPSTAKAETFARHDILTPDMNCTTAQSPCFHQIKSSPESLSSIGSETAPNKRLTSVSSASSTPLSANSSIPVICLSPTFSLSQKNVIPSLQDEPTLGDMDDTGISREQMYTPPSSTIGNDDRDVLGKRIWKFRIKQLLGVGAFSRVFLAENLEEGNKVAVKMIHKDSMYHNPRIKSSIEREVGVLKLLNHESIVQLQATMETEKHLCIVLEYVEGGELFDFVQHMHSGIHRVGIQSSIDELLIKKLSLEVIQITSWLHSHNIVHRDLKLENILVYFDTKTGEPHIKITDFGLARVVDPTQPVITTRCGSEEYAAPEIVQGLGYDGRLTDTWSVGIILYALLVGYLPFSYNPAKSEKVSHLFHRIILAQVKWPVNDHISSEAKQVVLQMLVRQPEKRTRLDQIRLLPWFGSLSS</sequence>
<reference evidence="10 11" key="1">
    <citation type="submission" date="2016-03" db="EMBL/GenBank/DDBJ databases">
        <title>Choanephora cucurbitarum.</title>
        <authorList>
            <person name="Min B."/>
            <person name="Park H."/>
            <person name="Park J.-H."/>
            <person name="Shin H.-D."/>
            <person name="Choi I.-G."/>
        </authorList>
    </citation>
    <scope>NUCLEOTIDE SEQUENCE [LARGE SCALE GENOMIC DNA]</scope>
    <source>
        <strain evidence="10 11">KUS-F28377</strain>
    </source>
</reference>
<dbReference type="PANTHER" id="PTHR24346">
    <property type="entry name" value="MAP/MICROTUBULE AFFINITY-REGULATING KINASE"/>
    <property type="match status" value="1"/>
</dbReference>
<dbReference type="OrthoDB" id="289250at2759"/>
<evidence type="ECO:0000256" key="1">
    <source>
        <dbReference type="ARBA" id="ARBA00010791"/>
    </source>
</evidence>
<dbReference type="PANTHER" id="PTHR24346:SF82">
    <property type="entry name" value="KP78A-RELATED"/>
    <property type="match status" value="1"/>
</dbReference>
<name>A0A1C7N3Y2_9FUNG</name>
<feature type="region of interest" description="Disordered" evidence="8">
    <location>
        <begin position="50"/>
        <end position="74"/>
    </location>
</feature>
<dbReference type="GO" id="GO:0035556">
    <property type="term" value="P:intracellular signal transduction"/>
    <property type="evidence" value="ECO:0007669"/>
    <property type="project" value="TreeGrafter"/>
</dbReference>
<proteinExistence type="inferred from homology"/>
<dbReference type="InterPro" id="IPR017441">
    <property type="entry name" value="Protein_kinase_ATP_BS"/>
</dbReference>
<keyword evidence="5 10" id="KW-0418">Kinase</keyword>
<dbReference type="GO" id="GO:0004674">
    <property type="term" value="F:protein serine/threonine kinase activity"/>
    <property type="evidence" value="ECO:0007669"/>
    <property type="project" value="UniProtKB-KW"/>
</dbReference>
<evidence type="ECO:0000256" key="8">
    <source>
        <dbReference type="SAM" id="MobiDB-lite"/>
    </source>
</evidence>
<dbReference type="SMART" id="SM00220">
    <property type="entry name" value="S_TKc"/>
    <property type="match status" value="1"/>
</dbReference>
<feature type="compositionally biased region" description="Acidic residues" evidence="8">
    <location>
        <begin position="119"/>
        <end position="133"/>
    </location>
</feature>
<evidence type="ECO:0000259" key="9">
    <source>
        <dbReference type="PROSITE" id="PS50011"/>
    </source>
</evidence>
<dbReference type="InterPro" id="IPR011009">
    <property type="entry name" value="Kinase-like_dom_sf"/>
</dbReference>
<dbReference type="PROSITE" id="PS00108">
    <property type="entry name" value="PROTEIN_KINASE_ST"/>
    <property type="match status" value="1"/>
</dbReference>
<dbReference type="FunFam" id="3.30.200.20:FF:000042">
    <property type="entry name" value="Aurora kinase A"/>
    <property type="match status" value="1"/>
</dbReference>
<evidence type="ECO:0000256" key="5">
    <source>
        <dbReference type="ARBA" id="ARBA00022777"/>
    </source>
</evidence>
<feature type="binding site" evidence="7">
    <location>
        <position position="331"/>
    </location>
    <ligand>
        <name>ATP</name>
        <dbReference type="ChEBI" id="CHEBI:30616"/>
    </ligand>
</feature>
<keyword evidence="4 7" id="KW-0547">Nucleotide-binding</keyword>
<keyword evidence="3" id="KW-0808">Transferase</keyword>
<feature type="domain" description="Protein kinase" evidence="9">
    <location>
        <begin position="302"/>
        <end position="578"/>
    </location>
</feature>
<dbReference type="InParanoid" id="A0A1C7N3Y2"/>
<evidence type="ECO:0000256" key="3">
    <source>
        <dbReference type="ARBA" id="ARBA00022679"/>
    </source>
</evidence>
<feature type="compositionally biased region" description="Polar residues" evidence="8">
    <location>
        <begin position="102"/>
        <end position="112"/>
    </location>
</feature>
<dbReference type="GO" id="GO:0005737">
    <property type="term" value="C:cytoplasm"/>
    <property type="evidence" value="ECO:0007669"/>
    <property type="project" value="TreeGrafter"/>
</dbReference>
<feature type="region of interest" description="Disordered" evidence="8">
    <location>
        <begin position="87"/>
        <end position="134"/>
    </location>
</feature>
<dbReference type="PROSITE" id="PS50011">
    <property type="entry name" value="PROTEIN_KINASE_DOM"/>
    <property type="match status" value="1"/>
</dbReference>
<evidence type="ECO:0000256" key="7">
    <source>
        <dbReference type="PROSITE-ProRule" id="PRU10141"/>
    </source>
</evidence>
<dbReference type="FunFam" id="1.10.510.10:FF:000571">
    <property type="entry name" value="Maternal embryonic leucine zipper kinase"/>
    <property type="match status" value="1"/>
</dbReference>
<accession>A0A1C7N3Y2</accession>
<protein>
    <submittedName>
        <fullName evidence="10">CBL-interacting serine/threonine-protein kinase 16</fullName>
    </submittedName>
</protein>
<evidence type="ECO:0000313" key="11">
    <source>
        <dbReference type="Proteomes" id="UP000093000"/>
    </source>
</evidence>
<dbReference type="Pfam" id="PF00069">
    <property type="entry name" value="Pkinase"/>
    <property type="match status" value="1"/>
</dbReference>
<keyword evidence="11" id="KW-1185">Reference proteome</keyword>
<evidence type="ECO:0000313" key="10">
    <source>
        <dbReference type="EMBL" id="OBZ82034.1"/>
    </source>
</evidence>
<comment type="similarity">
    <text evidence="1">Belongs to the protein kinase superfamily. CAMK Ser/Thr protein kinase family. NIM1 subfamily.</text>
</comment>
<feature type="region of interest" description="Disordered" evidence="8">
    <location>
        <begin position="205"/>
        <end position="237"/>
    </location>
</feature>
<dbReference type="AlphaFoldDB" id="A0A1C7N3Y2"/>
<dbReference type="PROSITE" id="PS00107">
    <property type="entry name" value="PROTEIN_KINASE_ATP"/>
    <property type="match status" value="1"/>
</dbReference>
<keyword evidence="6 7" id="KW-0067">ATP-binding</keyword>
<evidence type="ECO:0000256" key="4">
    <source>
        <dbReference type="ARBA" id="ARBA00022741"/>
    </source>
</evidence>
<dbReference type="InterPro" id="IPR008271">
    <property type="entry name" value="Ser/Thr_kinase_AS"/>
</dbReference>
<dbReference type="GO" id="GO:0005524">
    <property type="term" value="F:ATP binding"/>
    <property type="evidence" value="ECO:0007669"/>
    <property type="project" value="UniProtKB-UniRule"/>
</dbReference>
<dbReference type="STRING" id="101091.A0A1C7N3Y2"/>
<feature type="compositionally biased region" description="Low complexity" evidence="8">
    <location>
        <begin position="205"/>
        <end position="215"/>
    </location>
</feature>
<evidence type="ECO:0000256" key="6">
    <source>
        <dbReference type="ARBA" id="ARBA00022840"/>
    </source>
</evidence>
<organism evidence="10 11">
    <name type="scientific">Choanephora cucurbitarum</name>
    <dbReference type="NCBI Taxonomy" id="101091"/>
    <lineage>
        <taxon>Eukaryota</taxon>
        <taxon>Fungi</taxon>
        <taxon>Fungi incertae sedis</taxon>
        <taxon>Mucoromycota</taxon>
        <taxon>Mucoromycotina</taxon>
        <taxon>Mucoromycetes</taxon>
        <taxon>Mucorales</taxon>
        <taxon>Mucorineae</taxon>
        <taxon>Choanephoraceae</taxon>
        <taxon>Choanephoroideae</taxon>
        <taxon>Choanephora</taxon>
    </lineage>
</organism>
<dbReference type="Gene3D" id="1.10.510.10">
    <property type="entry name" value="Transferase(Phosphotransferase) domain 1"/>
    <property type="match status" value="1"/>
</dbReference>
<dbReference type="InterPro" id="IPR000719">
    <property type="entry name" value="Prot_kinase_dom"/>
</dbReference>